<sequence length="529" mass="58124">MLPRHSLHSLIDPSLPIEKLHLSYFTSLLATTLSANCQLAATDQNPSFIKPSFSPSSKIPKLHSRGTIPFSPYYFPDPSLHHGFHICFSLPKPDAANGDTTITPETFISQFLPNEPRKGSDVLVEALKRQGFTTFFVYLAPSGHLGACITTSGPGATSLVCGLANAMLDSIAIIAITGQVPQQMMGLNSFQEIPTVDITKPITKRNYLVLQAEDIPRIIHEAFCLTTSGRPGSVLIDIPKDIRQKLAVPDLNGSIALPGCLDELRHLLELTGIPVASTLMGLGAYPCTDELSLQMLGMRGTVYANYAVDESDLFLAFGAGFDDRVTGKLETFARHAKIVHIDIDSSLGRISNPMCHLERGVKTAKNEVPIRFKTSGEAIPQQHQMWAAQWYKYRRPRQWPTSSCLGAVGFELPAAIGAAVARPEALVIDFDSDGSFMMNVQGLATVQVENLPVKMMILNDQYLGTAAQWGDLFYKANRAYTNLGNPVKRSEIFPTMMRFAEACDIHAVRVEKKSDIRTAIQKMLYTPWT</sequence>
<keyword evidence="2 3" id="KW-0786">Thiamine pyrophosphate</keyword>
<evidence type="ECO:0000256" key="3">
    <source>
        <dbReference type="RuleBase" id="RU362132"/>
    </source>
</evidence>
<dbReference type="Pfam" id="PF02776">
    <property type="entry name" value="TPP_enzyme_N"/>
    <property type="match status" value="1"/>
</dbReference>
<dbReference type="InterPro" id="IPR011766">
    <property type="entry name" value="TPP_enzyme_TPP-bd"/>
</dbReference>
<proteinExistence type="inferred from homology"/>
<dbReference type="InterPro" id="IPR012000">
    <property type="entry name" value="Thiamin_PyroP_enz_cen_dom"/>
</dbReference>
<dbReference type="EMBL" id="QGNW01000012">
    <property type="protein sequence ID" value="RVX17884.1"/>
    <property type="molecule type" value="Genomic_DNA"/>
</dbReference>
<protein>
    <submittedName>
        <fullName evidence="7">Acetolactate synthase 3, chloroplastic</fullName>
    </submittedName>
</protein>
<dbReference type="Proteomes" id="UP000288805">
    <property type="component" value="Unassembled WGS sequence"/>
</dbReference>
<evidence type="ECO:0000256" key="2">
    <source>
        <dbReference type="ARBA" id="ARBA00023052"/>
    </source>
</evidence>
<dbReference type="PANTHER" id="PTHR18968">
    <property type="entry name" value="THIAMINE PYROPHOSPHATE ENZYMES"/>
    <property type="match status" value="1"/>
</dbReference>
<evidence type="ECO:0000259" key="5">
    <source>
        <dbReference type="Pfam" id="PF02775"/>
    </source>
</evidence>
<dbReference type="InterPro" id="IPR029035">
    <property type="entry name" value="DHS-like_NAD/FAD-binding_dom"/>
</dbReference>
<dbReference type="AlphaFoldDB" id="A0A438K9K9"/>
<evidence type="ECO:0000256" key="1">
    <source>
        <dbReference type="ARBA" id="ARBA00007812"/>
    </source>
</evidence>
<accession>A0A438K9K9</accession>
<dbReference type="InterPro" id="IPR012001">
    <property type="entry name" value="Thiamin_PyroP_enz_TPP-bd_dom"/>
</dbReference>
<dbReference type="Gene3D" id="3.40.50.1220">
    <property type="entry name" value="TPP-binding domain"/>
    <property type="match status" value="1"/>
</dbReference>
<name>A0A438K9K9_VITVI</name>
<dbReference type="InterPro" id="IPR029061">
    <property type="entry name" value="THDP-binding"/>
</dbReference>
<evidence type="ECO:0000313" key="7">
    <source>
        <dbReference type="EMBL" id="RVX17884.1"/>
    </source>
</evidence>
<evidence type="ECO:0000259" key="6">
    <source>
        <dbReference type="Pfam" id="PF02776"/>
    </source>
</evidence>
<feature type="domain" description="Thiamine pyrophosphate enzyme N-terminal TPP-binding" evidence="6">
    <location>
        <begin position="142"/>
        <end position="193"/>
    </location>
</feature>
<dbReference type="Gene3D" id="3.40.50.970">
    <property type="match status" value="2"/>
</dbReference>
<evidence type="ECO:0000259" key="4">
    <source>
        <dbReference type="Pfam" id="PF00205"/>
    </source>
</evidence>
<dbReference type="CDD" id="cd07035">
    <property type="entry name" value="TPP_PYR_POX_like"/>
    <property type="match status" value="1"/>
</dbReference>
<dbReference type="GO" id="GO:0006520">
    <property type="term" value="P:amino acid metabolic process"/>
    <property type="evidence" value="ECO:0007669"/>
    <property type="project" value="UniProtKB-ARBA"/>
</dbReference>
<dbReference type="Pfam" id="PF02775">
    <property type="entry name" value="TPP_enzyme_C"/>
    <property type="match status" value="1"/>
</dbReference>
<gene>
    <name evidence="7" type="primary">ILVB3_1</name>
    <name evidence="7" type="ORF">CK203_004064</name>
</gene>
<dbReference type="GO" id="GO:0030976">
    <property type="term" value="F:thiamine pyrophosphate binding"/>
    <property type="evidence" value="ECO:0007669"/>
    <property type="project" value="InterPro"/>
</dbReference>
<comment type="similarity">
    <text evidence="1 3">Belongs to the TPP enzyme family.</text>
</comment>
<evidence type="ECO:0000313" key="8">
    <source>
        <dbReference type="Proteomes" id="UP000288805"/>
    </source>
</evidence>
<reference evidence="7 8" key="1">
    <citation type="journal article" date="2018" name="PLoS Genet.">
        <title>Population sequencing reveals clonal diversity and ancestral inbreeding in the grapevine cultivar Chardonnay.</title>
        <authorList>
            <person name="Roach M.J."/>
            <person name="Johnson D.L."/>
            <person name="Bohlmann J."/>
            <person name="van Vuuren H.J."/>
            <person name="Jones S.J."/>
            <person name="Pretorius I.S."/>
            <person name="Schmidt S.A."/>
            <person name="Borneman A.R."/>
        </authorList>
    </citation>
    <scope>NUCLEOTIDE SEQUENCE [LARGE SCALE GENOMIC DNA]</scope>
    <source>
        <strain evidence="8">cv. Chardonnay</strain>
        <tissue evidence="7">Leaf</tissue>
    </source>
</reference>
<organism evidence="7 8">
    <name type="scientific">Vitis vinifera</name>
    <name type="common">Grape</name>
    <dbReference type="NCBI Taxonomy" id="29760"/>
    <lineage>
        <taxon>Eukaryota</taxon>
        <taxon>Viridiplantae</taxon>
        <taxon>Streptophyta</taxon>
        <taxon>Embryophyta</taxon>
        <taxon>Tracheophyta</taxon>
        <taxon>Spermatophyta</taxon>
        <taxon>Magnoliopsida</taxon>
        <taxon>eudicotyledons</taxon>
        <taxon>Gunneridae</taxon>
        <taxon>Pentapetalae</taxon>
        <taxon>rosids</taxon>
        <taxon>Vitales</taxon>
        <taxon>Vitaceae</taxon>
        <taxon>Viteae</taxon>
        <taxon>Vitis</taxon>
    </lineage>
</organism>
<dbReference type="PANTHER" id="PTHR18968:SF13">
    <property type="entry name" value="ACETOLACTATE SYNTHASE CATALYTIC SUBUNIT, MITOCHONDRIAL"/>
    <property type="match status" value="1"/>
</dbReference>
<dbReference type="SUPFAM" id="SSF52467">
    <property type="entry name" value="DHS-like NAD/FAD-binding domain"/>
    <property type="match status" value="1"/>
</dbReference>
<dbReference type="InterPro" id="IPR045229">
    <property type="entry name" value="TPP_enz"/>
</dbReference>
<feature type="domain" description="Thiamine pyrophosphate enzyme central" evidence="4">
    <location>
        <begin position="255"/>
        <end position="346"/>
    </location>
</feature>
<dbReference type="GO" id="GO:0003824">
    <property type="term" value="F:catalytic activity"/>
    <property type="evidence" value="ECO:0007669"/>
    <property type="project" value="InterPro"/>
</dbReference>
<dbReference type="SUPFAM" id="SSF52518">
    <property type="entry name" value="Thiamin diphosphate-binding fold (THDP-binding)"/>
    <property type="match status" value="2"/>
</dbReference>
<feature type="domain" description="Thiamine pyrophosphate enzyme TPP-binding" evidence="5">
    <location>
        <begin position="382"/>
        <end position="524"/>
    </location>
</feature>
<dbReference type="GO" id="GO:0000287">
    <property type="term" value="F:magnesium ion binding"/>
    <property type="evidence" value="ECO:0007669"/>
    <property type="project" value="InterPro"/>
</dbReference>
<dbReference type="GO" id="GO:0019752">
    <property type="term" value="P:carboxylic acid metabolic process"/>
    <property type="evidence" value="ECO:0007669"/>
    <property type="project" value="UniProtKB-ARBA"/>
</dbReference>
<dbReference type="Pfam" id="PF00205">
    <property type="entry name" value="TPP_enzyme_M"/>
    <property type="match status" value="1"/>
</dbReference>
<comment type="caution">
    <text evidence="7">The sequence shown here is derived from an EMBL/GenBank/DDBJ whole genome shotgun (WGS) entry which is preliminary data.</text>
</comment>